<accession>A0AA36IDZ2</accession>
<feature type="transmembrane region" description="Helical" evidence="4">
    <location>
        <begin position="48"/>
        <end position="65"/>
    </location>
</feature>
<dbReference type="Proteomes" id="UP001178507">
    <property type="component" value="Unassembled WGS sequence"/>
</dbReference>
<keyword evidence="1" id="KW-0808">Transferase</keyword>
<feature type="compositionally biased region" description="Basic and acidic residues" evidence="3">
    <location>
        <begin position="631"/>
        <end position="649"/>
    </location>
</feature>
<comment type="caution">
    <text evidence="7">The sequence shown here is derived from an EMBL/GenBank/DDBJ whole genome shotgun (WGS) entry which is preliminary data.</text>
</comment>
<dbReference type="Pfam" id="PF00535">
    <property type="entry name" value="Glycos_transf_2"/>
    <property type="match status" value="1"/>
</dbReference>
<dbReference type="PANTHER" id="PTHR11675">
    <property type="entry name" value="N-ACETYLGALACTOSAMINYLTRANSFERASE"/>
    <property type="match status" value="1"/>
</dbReference>
<gene>
    <name evidence="7" type="ORF">EVOR1521_LOCUS12449</name>
</gene>
<evidence type="ECO:0000256" key="2">
    <source>
        <dbReference type="ARBA" id="ARBA00023157"/>
    </source>
</evidence>
<evidence type="ECO:0000256" key="4">
    <source>
        <dbReference type="SAM" id="Phobius"/>
    </source>
</evidence>
<feature type="domain" description="Glycosyltransferase 2-like" evidence="5">
    <location>
        <begin position="130"/>
        <end position="256"/>
    </location>
</feature>
<evidence type="ECO:0000259" key="5">
    <source>
        <dbReference type="Pfam" id="PF00535"/>
    </source>
</evidence>
<evidence type="ECO:0000259" key="6">
    <source>
        <dbReference type="Pfam" id="PF02709"/>
    </source>
</evidence>
<dbReference type="InterPro" id="IPR001173">
    <property type="entry name" value="Glyco_trans_2-like"/>
</dbReference>
<protein>
    <recommendedName>
        <fullName evidence="9">Polypeptide N-acetylgalactosaminyltransferase</fullName>
    </recommendedName>
</protein>
<evidence type="ECO:0008006" key="9">
    <source>
        <dbReference type="Google" id="ProtNLM"/>
    </source>
</evidence>
<evidence type="ECO:0000313" key="7">
    <source>
        <dbReference type="EMBL" id="CAJ1385977.1"/>
    </source>
</evidence>
<dbReference type="SUPFAM" id="SSF53448">
    <property type="entry name" value="Nucleotide-diphospho-sugar transferases"/>
    <property type="match status" value="1"/>
</dbReference>
<dbReference type="GO" id="GO:0006493">
    <property type="term" value="P:protein O-linked glycosylation"/>
    <property type="evidence" value="ECO:0007669"/>
    <property type="project" value="TreeGrafter"/>
</dbReference>
<dbReference type="GO" id="GO:0004653">
    <property type="term" value="F:polypeptide N-acetylgalactosaminyltransferase activity"/>
    <property type="evidence" value="ECO:0007669"/>
    <property type="project" value="TreeGrafter"/>
</dbReference>
<keyword evidence="4" id="KW-0472">Membrane</keyword>
<dbReference type="AlphaFoldDB" id="A0AA36IDZ2"/>
<organism evidence="7 8">
    <name type="scientific">Effrenium voratum</name>
    <dbReference type="NCBI Taxonomy" id="2562239"/>
    <lineage>
        <taxon>Eukaryota</taxon>
        <taxon>Sar</taxon>
        <taxon>Alveolata</taxon>
        <taxon>Dinophyceae</taxon>
        <taxon>Suessiales</taxon>
        <taxon>Symbiodiniaceae</taxon>
        <taxon>Effrenium</taxon>
    </lineage>
</organism>
<dbReference type="Pfam" id="PF02709">
    <property type="entry name" value="Glyco_transf_7C"/>
    <property type="match status" value="1"/>
</dbReference>
<evidence type="ECO:0000313" key="8">
    <source>
        <dbReference type="Proteomes" id="UP001178507"/>
    </source>
</evidence>
<sequence>MPKRRTDFATRFLLRCFACWAVPLLFVVLLIAAHPDDTGQTSWYEDDAALLVMAGLALMSLLGVTAHCSLDAGAACLLMNMVMQLLMVFTFLNGAPLLPPASPALAAAPASPALRGVERGAGAEGQGRISVVLPCLNETHFAVQTVQSFCNRTPSEVLQEIIVVDDGSKPPLSIELQKRVDPRCRLRVLRHEDGPRGLMIAKQTGGDAATGEFIGFYDCHVAPRKGWHAETIQLLQAKSRRLVIPMIGALNIDTWDEIPGGGFVGKCWVNFNADWWWYDDESDYTPVISGGLVATTRSWWQESGGFDPGMHGWGGENTEQPIRTWLCGGDVLRAKSSVVAHMWRTEADKRTIARYKIRERYDNVARTAAAWFDEFLPKFRSGQTPNVDVTKTLELKKRLECKPFAYFLHRFRKIYLKSGMLPEKVFRIRSRSTNMCLQRRDRAYVLTDCSGGTWFHRANMIPPGFPQAESLSRLVAPRPSSPNRLVSCGGHQAMGGCDACPQGHGSEWCNADCKWVFAVCLSHQEAAKVATEPAETCCSGIREWNSLDCWAGLTGKGPETALCDVTGHSTSQQFIFDADGHIWHGTGECLGVKDGGLKKGQCATAEQWDMLEAFEPFETKTYKAAVVKSDPQNEPRRGRPRIDRAQVKM</sequence>
<feature type="transmembrane region" description="Helical" evidence="4">
    <location>
        <begin position="72"/>
        <end position="92"/>
    </location>
</feature>
<proteinExistence type="predicted"/>
<dbReference type="InterPro" id="IPR027791">
    <property type="entry name" value="Galactosyl_T_C"/>
</dbReference>
<dbReference type="EMBL" id="CAUJNA010001313">
    <property type="protein sequence ID" value="CAJ1385977.1"/>
    <property type="molecule type" value="Genomic_DNA"/>
</dbReference>
<feature type="domain" description="Galactosyltransferase C-terminal" evidence="6">
    <location>
        <begin position="288"/>
        <end position="336"/>
    </location>
</feature>
<dbReference type="InterPro" id="IPR029044">
    <property type="entry name" value="Nucleotide-diphossugar_trans"/>
</dbReference>
<feature type="transmembrane region" description="Helical" evidence="4">
    <location>
        <begin position="12"/>
        <end position="33"/>
    </location>
</feature>
<evidence type="ECO:0000256" key="3">
    <source>
        <dbReference type="SAM" id="MobiDB-lite"/>
    </source>
</evidence>
<name>A0AA36IDZ2_9DINO</name>
<dbReference type="GO" id="GO:0005794">
    <property type="term" value="C:Golgi apparatus"/>
    <property type="evidence" value="ECO:0007669"/>
    <property type="project" value="TreeGrafter"/>
</dbReference>
<keyword evidence="8" id="KW-1185">Reference proteome</keyword>
<keyword evidence="2" id="KW-1015">Disulfide bond</keyword>
<feature type="region of interest" description="Disordered" evidence="3">
    <location>
        <begin position="627"/>
        <end position="649"/>
    </location>
</feature>
<keyword evidence="4" id="KW-0812">Transmembrane</keyword>
<reference evidence="7" key="1">
    <citation type="submission" date="2023-08" db="EMBL/GenBank/DDBJ databases">
        <authorList>
            <person name="Chen Y."/>
            <person name="Shah S."/>
            <person name="Dougan E. K."/>
            <person name="Thang M."/>
            <person name="Chan C."/>
        </authorList>
    </citation>
    <scope>NUCLEOTIDE SEQUENCE</scope>
</reference>
<evidence type="ECO:0000256" key="1">
    <source>
        <dbReference type="ARBA" id="ARBA00022679"/>
    </source>
</evidence>
<keyword evidence="4" id="KW-1133">Transmembrane helix</keyword>
<dbReference type="PANTHER" id="PTHR11675:SF126">
    <property type="entry name" value="RICIN B LECTIN DOMAIN-CONTAINING PROTEIN"/>
    <property type="match status" value="1"/>
</dbReference>
<dbReference type="Gene3D" id="3.90.550.10">
    <property type="entry name" value="Spore Coat Polysaccharide Biosynthesis Protein SpsA, Chain A"/>
    <property type="match status" value="1"/>
</dbReference>